<gene>
    <name evidence="2" type="ORF">J1784_04930</name>
</gene>
<dbReference type="RefSeq" id="WP_217148281.1">
    <property type="nucleotide sequence ID" value="NZ_JAFMOY010000112.1"/>
</dbReference>
<feature type="signal peptide" evidence="1">
    <location>
        <begin position="1"/>
        <end position="19"/>
    </location>
</feature>
<protein>
    <recommendedName>
        <fullName evidence="4">Outer membrane beta-barrel porin/alpha-amylase</fullName>
    </recommendedName>
</protein>
<evidence type="ECO:0008006" key="4">
    <source>
        <dbReference type="Google" id="ProtNLM"/>
    </source>
</evidence>
<accession>A0ABS6LBN8</accession>
<keyword evidence="1" id="KW-0732">Signal</keyword>
<feature type="chain" id="PRO_5046072101" description="Outer membrane beta-barrel porin/alpha-amylase" evidence="1">
    <location>
        <begin position="20"/>
        <end position="261"/>
    </location>
</feature>
<evidence type="ECO:0000313" key="2">
    <source>
        <dbReference type="EMBL" id="MBU9844358.1"/>
    </source>
</evidence>
<dbReference type="PROSITE" id="PS51257">
    <property type="entry name" value="PROKAR_LIPOPROTEIN"/>
    <property type="match status" value="1"/>
</dbReference>
<dbReference type="EMBL" id="JAFMOY010000112">
    <property type="protein sequence ID" value="MBU9844358.1"/>
    <property type="molecule type" value="Genomic_DNA"/>
</dbReference>
<evidence type="ECO:0000256" key="1">
    <source>
        <dbReference type="SAM" id="SignalP"/>
    </source>
</evidence>
<sequence length="261" mass="28267">MKKLLGLSAIALLACNCWATDGGAGSTAQANNPLANMTAFNMQNYYIGDVSGTDKDANQFWFRYATPFYLGDSNWLLRASLPINTYPAPPTSGHQTGSGDLNIFASWLIDTGNPAVSFGFGPQVTLPTASEDALGTGKTSAGLVNVLFDASNPKFQYGYLASWQHSIGGEGDRTDVNLATFQPFMFYQLGGGTYLRSAPIWAYNLHNDDYSVPLGLGIGQVIKDQKTVYNFFIEPQGSIADRGDGQPRWQIFAGLNLQFLN</sequence>
<evidence type="ECO:0000313" key="3">
    <source>
        <dbReference type="Proteomes" id="UP000739284"/>
    </source>
</evidence>
<organism evidence="2 3">
    <name type="scientific">Rahnella ecdela</name>
    <dbReference type="NCBI Taxonomy" id="2816250"/>
    <lineage>
        <taxon>Bacteria</taxon>
        <taxon>Pseudomonadati</taxon>
        <taxon>Pseudomonadota</taxon>
        <taxon>Gammaproteobacteria</taxon>
        <taxon>Enterobacterales</taxon>
        <taxon>Yersiniaceae</taxon>
        <taxon>Rahnella</taxon>
    </lineage>
</organism>
<name>A0ABS6LBN8_9GAMM</name>
<comment type="caution">
    <text evidence="2">The sequence shown here is derived from an EMBL/GenBank/DDBJ whole genome shotgun (WGS) entry which is preliminary data.</text>
</comment>
<keyword evidence="3" id="KW-1185">Reference proteome</keyword>
<dbReference type="Proteomes" id="UP000739284">
    <property type="component" value="Unassembled WGS sequence"/>
</dbReference>
<proteinExistence type="predicted"/>
<reference evidence="2 3" key="1">
    <citation type="submission" date="2021-03" db="EMBL/GenBank/DDBJ databases">
        <title>Five novel Rahnella species.</title>
        <authorList>
            <person name="Brady C."/>
            <person name="Asselin J."/>
            <person name="Beer S."/>
            <person name="Bruberg M.B."/>
            <person name="Crampton B."/>
            <person name="Venter S."/>
            <person name="Arnold D."/>
            <person name="Denman S."/>
        </authorList>
    </citation>
    <scope>NUCLEOTIDE SEQUENCE [LARGE SCALE GENOMIC DNA]</scope>
    <source>
        <strain evidence="2 3">FRB 231</strain>
    </source>
</reference>